<feature type="compositionally biased region" description="Polar residues" evidence="1">
    <location>
        <begin position="79"/>
        <end position="92"/>
    </location>
</feature>
<dbReference type="OrthoDB" id="2248459at2759"/>
<evidence type="ECO:0000259" key="2">
    <source>
        <dbReference type="SMART" id="SM00128"/>
    </source>
</evidence>
<gene>
    <name evidence="3" type="ORF">E3P90_02501</name>
</gene>
<reference evidence="3 4" key="1">
    <citation type="submission" date="2019-03" db="EMBL/GenBank/DDBJ databases">
        <title>Sequencing 23 genomes of Wallemia ichthyophaga.</title>
        <authorList>
            <person name="Gostincar C."/>
        </authorList>
    </citation>
    <scope>NUCLEOTIDE SEQUENCE [LARGE SCALE GENOMIC DNA]</scope>
    <source>
        <strain evidence="3 4">EXF-8621</strain>
    </source>
</reference>
<accession>A0A4T0I153</accession>
<dbReference type="AlphaFoldDB" id="A0A4T0I153"/>
<dbReference type="PANTHER" id="PTHR11200:SF240">
    <property type="entry name" value="INOSITOL POLYPHOSPHATE 5-PHOSPHATASE C9G1.10C-RELATED"/>
    <property type="match status" value="1"/>
</dbReference>
<protein>
    <recommendedName>
        <fullName evidence="2">Inositol polyphosphate-related phosphatase domain-containing protein</fullName>
    </recommendedName>
</protein>
<comment type="caution">
    <text evidence="3">The sequence shown here is derived from an EMBL/GenBank/DDBJ whole genome shotgun (WGS) entry which is preliminary data.</text>
</comment>
<dbReference type="Proteomes" id="UP000306954">
    <property type="component" value="Unassembled WGS sequence"/>
</dbReference>
<evidence type="ECO:0000256" key="1">
    <source>
        <dbReference type="SAM" id="MobiDB-lite"/>
    </source>
</evidence>
<dbReference type="EMBL" id="SPOF01000025">
    <property type="protein sequence ID" value="TIB11243.1"/>
    <property type="molecule type" value="Genomic_DNA"/>
</dbReference>
<dbReference type="SUPFAM" id="SSF56219">
    <property type="entry name" value="DNase I-like"/>
    <property type="match status" value="1"/>
</dbReference>
<dbReference type="PANTHER" id="PTHR11200">
    <property type="entry name" value="INOSITOL 5-PHOSPHATASE"/>
    <property type="match status" value="1"/>
</dbReference>
<evidence type="ECO:0000313" key="3">
    <source>
        <dbReference type="EMBL" id="TIB11243.1"/>
    </source>
</evidence>
<feature type="compositionally biased region" description="Low complexity" evidence="1">
    <location>
        <begin position="38"/>
        <end position="53"/>
    </location>
</feature>
<dbReference type="InterPro" id="IPR036691">
    <property type="entry name" value="Endo/exonu/phosph_ase_sf"/>
</dbReference>
<evidence type="ECO:0000313" key="4">
    <source>
        <dbReference type="Proteomes" id="UP000306954"/>
    </source>
</evidence>
<dbReference type="Gene3D" id="3.60.10.10">
    <property type="entry name" value="Endonuclease/exonuclease/phosphatase"/>
    <property type="match status" value="1"/>
</dbReference>
<dbReference type="Pfam" id="PF22669">
    <property type="entry name" value="Exo_endo_phos2"/>
    <property type="match status" value="1"/>
</dbReference>
<dbReference type="GO" id="GO:0046856">
    <property type="term" value="P:phosphatidylinositol dephosphorylation"/>
    <property type="evidence" value="ECO:0007669"/>
    <property type="project" value="InterPro"/>
</dbReference>
<dbReference type="SUPFAM" id="SSF50978">
    <property type="entry name" value="WD40 repeat-like"/>
    <property type="match status" value="1"/>
</dbReference>
<feature type="region of interest" description="Disordered" evidence="1">
    <location>
        <begin position="1"/>
        <end position="133"/>
    </location>
</feature>
<organism evidence="3 4">
    <name type="scientific">Wallemia ichthyophaga</name>
    <dbReference type="NCBI Taxonomy" id="245174"/>
    <lineage>
        <taxon>Eukaryota</taxon>
        <taxon>Fungi</taxon>
        <taxon>Dikarya</taxon>
        <taxon>Basidiomycota</taxon>
        <taxon>Wallemiomycotina</taxon>
        <taxon>Wallemiomycetes</taxon>
        <taxon>Wallemiales</taxon>
        <taxon>Wallemiaceae</taxon>
        <taxon>Wallemia</taxon>
    </lineage>
</organism>
<feature type="domain" description="Inositol polyphosphate-related phosphatase" evidence="2">
    <location>
        <begin position="514"/>
        <end position="869"/>
    </location>
</feature>
<feature type="compositionally biased region" description="Polar residues" evidence="1">
    <location>
        <begin position="109"/>
        <end position="125"/>
    </location>
</feature>
<dbReference type="SMART" id="SM00128">
    <property type="entry name" value="IPPc"/>
    <property type="match status" value="1"/>
</dbReference>
<dbReference type="InterPro" id="IPR000300">
    <property type="entry name" value="IPPc"/>
</dbReference>
<sequence length="902" mass="100759">MASFERLRQIWEDRTPGELEQLQKPILNEAPPRPPISTKPSKSSYSSESLPTLSKHRRAPPEPPTSRLAPPIPPKHTKASFSSDNLHQRPTATPSPSPNPYLVERSHTAIPSNSSATLSNNGYSSESDEDEFYVDDSSVAGPQARRAPSILPDVSHANRRAPKLKLYHSVSSKGHFFSAASSNNFVVTGSHHLRIYDASNSNNSDVPFFESPDKDTRITSITFKQSNGSVFWGGTKDGSLFEMDAIDGTCFDWKTYEHSGAIIGIWRLNNHMISLDDAGVLKVWLPVTHSDGSVIPTLKSPTKLFRINSDITFANFLGDKLWLASSTSLSADPNVVKTITLRVYDPIGATYGGQLNLTPNPLIPSSTVQQLAVTSGTVIPSVPDKIYLGHQGGFVSVWNGKDFTFLGALKVSSTQVDALAGVGGYLWAGFHSGRINVLDTNQGSMTDWRVVQTWQAHKEKVLSIQVDTALLETGLLAVITTGADWNVNYWDGMLKTAHVSTELQNRENTFCSFTPVNLLIVSWNTDASKPSDLIDSHKSGFFSKSSNTNNDNSSFLRKALSSTESPDIIVFGFQELIDLEDKKLTAKTMLLPKKKADSALSERISHSYRLWYDHLVMEVERNMPKSSPYVVLHAENLVGLFTCIFVRKENRENLADVAITTVKTGLKGRYGNKGAIISRFVLDDSSFCFINCHLAAGQKHTKQRNQDLVSILEEKVAFANDPVRSELSYVNGGDGSSVFDHETTFLNGDLNYRVDLRREAVLPAITKSNFEYLLNHDQLNKQMETNAQFKLRDFKEPPITYAPTYKYDRKTNVYDTSDKRRTPAWCDRILSRTVHLPRVSNLHYKRYEVNVSDHRPISAAFQVQTKKIDHAKRSNVLLDVENEFGSIFAETINDEKRYYEYK</sequence>
<feature type="compositionally biased region" description="Basic and acidic residues" evidence="1">
    <location>
        <begin position="1"/>
        <end position="17"/>
    </location>
</feature>
<dbReference type="InterPro" id="IPR036322">
    <property type="entry name" value="WD40_repeat_dom_sf"/>
</dbReference>
<dbReference type="GO" id="GO:0004439">
    <property type="term" value="F:phosphatidylinositol-4,5-bisphosphate 5-phosphatase activity"/>
    <property type="evidence" value="ECO:0007669"/>
    <property type="project" value="TreeGrafter"/>
</dbReference>
<name>A0A4T0I153_WALIC</name>
<dbReference type="InterPro" id="IPR046985">
    <property type="entry name" value="IP5"/>
</dbReference>
<proteinExistence type="predicted"/>